<accession>A0A3Q7G0I6</accession>
<organism evidence="1">
    <name type="scientific">Solanum lycopersicum</name>
    <name type="common">Tomato</name>
    <name type="synonym">Lycopersicon esculentum</name>
    <dbReference type="NCBI Taxonomy" id="4081"/>
    <lineage>
        <taxon>Eukaryota</taxon>
        <taxon>Viridiplantae</taxon>
        <taxon>Streptophyta</taxon>
        <taxon>Embryophyta</taxon>
        <taxon>Tracheophyta</taxon>
        <taxon>Spermatophyta</taxon>
        <taxon>Magnoliopsida</taxon>
        <taxon>eudicotyledons</taxon>
        <taxon>Gunneridae</taxon>
        <taxon>Pentapetalae</taxon>
        <taxon>asterids</taxon>
        <taxon>lamiids</taxon>
        <taxon>Solanales</taxon>
        <taxon>Solanaceae</taxon>
        <taxon>Solanoideae</taxon>
        <taxon>Solaneae</taxon>
        <taxon>Solanum</taxon>
        <taxon>Solanum subgen. Lycopersicon</taxon>
    </lineage>
</organism>
<dbReference type="InterPro" id="IPR043502">
    <property type="entry name" value="DNA/RNA_pol_sf"/>
</dbReference>
<reference evidence="1" key="1">
    <citation type="journal article" date="2012" name="Nature">
        <title>The tomato genome sequence provides insights into fleshy fruit evolution.</title>
        <authorList>
            <consortium name="Tomato Genome Consortium"/>
        </authorList>
    </citation>
    <scope>NUCLEOTIDE SEQUENCE [LARGE SCALE GENOMIC DNA]</scope>
    <source>
        <strain evidence="1">cv. Heinz 1706</strain>
    </source>
</reference>
<evidence type="ECO:0008006" key="3">
    <source>
        <dbReference type="Google" id="ProtNLM"/>
    </source>
</evidence>
<dbReference type="SUPFAM" id="SSF56672">
    <property type="entry name" value="DNA/RNA polymerases"/>
    <property type="match status" value="1"/>
</dbReference>
<name>A0A3Q7G0I6_SOLLC</name>
<dbReference type="AlphaFoldDB" id="A0A3Q7G0I6"/>
<dbReference type="Proteomes" id="UP000004994">
    <property type="component" value="Chromosome 4"/>
</dbReference>
<dbReference type="InParanoid" id="A0A3Q7G0I6"/>
<dbReference type="PANTHER" id="PTHR11439">
    <property type="entry name" value="GAG-POL-RELATED RETROTRANSPOSON"/>
    <property type="match status" value="1"/>
</dbReference>
<evidence type="ECO:0000313" key="1">
    <source>
        <dbReference type="EnsemblPlants" id="Solyc04g049073.1.1"/>
    </source>
</evidence>
<dbReference type="EnsemblPlants" id="Solyc04g049073.1.1">
    <property type="protein sequence ID" value="Solyc04g049073.1.1"/>
    <property type="gene ID" value="Solyc04g049073.1"/>
</dbReference>
<evidence type="ECO:0000313" key="2">
    <source>
        <dbReference type="Proteomes" id="UP000004994"/>
    </source>
</evidence>
<dbReference type="OMA" id="TWYNIEV"/>
<sequence length="149" mass="16625">MKLNKKVTSVEFDANIPSTHPDEILKDPTGYQRLVGRLLYLTSTRLDISFVVQCLSQFMHSPKTSHMEAAIRLVRYLKSEPGLGILMLSKGGNELKVLCDADWMHALLVGDQLQGTWYNIEVHLYLGNPTNSSAEAEYRAMASTAAEIV</sequence>
<dbReference type="STRING" id="4081.A0A3Q7G0I6"/>
<proteinExistence type="predicted"/>
<reference evidence="1" key="2">
    <citation type="submission" date="2019-01" db="UniProtKB">
        <authorList>
            <consortium name="EnsemblPlants"/>
        </authorList>
    </citation>
    <scope>IDENTIFICATION</scope>
    <source>
        <strain evidence="1">cv. Heinz 1706</strain>
    </source>
</reference>
<protein>
    <recommendedName>
        <fullName evidence="3">Reverse transcriptase Ty1/copia-type domain-containing protein</fullName>
    </recommendedName>
</protein>
<dbReference type="Gramene" id="Solyc04g049073.1.1">
    <property type="protein sequence ID" value="Solyc04g049073.1.1"/>
    <property type="gene ID" value="Solyc04g049073.1"/>
</dbReference>
<keyword evidence="2" id="KW-1185">Reference proteome</keyword>
<dbReference type="PANTHER" id="PTHR11439:SF471">
    <property type="entry name" value="REVERSE TRANSCRIPTASE TY1_COPIA-TYPE DOMAIN-CONTAINING PROTEIN"/>
    <property type="match status" value="1"/>
</dbReference>